<evidence type="ECO:0000313" key="2">
    <source>
        <dbReference type="EMBL" id="KGP70980.1"/>
    </source>
</evidence>
<sequence length="199" mass="21394">MKTQFKKSIKFSLGIAVITFVLAAIFSIISTYLLDDVYYLIGIIIVFTIVFIGVVSDMLGIAATAADEVPFHAMAAEKVNGSKQAITIVRNADRFASFCNDVIGDIAGVISGTASAIVVLRITFMLGQSDGSTLQFVISVIFTSIVAAVTVGGKALGKYFAIHNSTSIIFFAARVISLIERKLKITILPMEKKTSRNSR</sequence>
<comment type="caution">
    <text evidence="2">The sequence shown here is derived from an EMBL/GenBank/DDBJ whole genome shotgun (WGS) entry which is preliminary data.</text>
</comment>
<dbReference type="OrthoDB" id="2111373at2"/>
<protein>
    <recommendedName>
        <fullName evidence="4">CNNM transmembrane domain-containing protein</fullName>
    </recommendedName>
</protein>
<reference evidence="2 3" key="1">
    <citation type="journal article" date="2015" name="Stand. Genomic Sci.">
        <title>High quality draft genome sequence of the moderately halophilic bacterium Pontibacillus yanchengensis Y32(T) and comparison among Pontibacillus genomes.</title>
        <authorList>
            <person name="Huang J."/>
            <person name="Qiao Z.X."/>
            <person name="Tang J.W."/>
            <person name="Wang G."/>
        </authorList>
    </citation>
    <scope>NUCLEOTIDE SEQUENCE [LARGE SCALE GENOMIC DNA]</scope>
    <source>
        <strain evidence="2 3">Y32</strain>
    </source>
</reference>
<dbReference type="AlphaFoldDB" id="A0A0A2TNS2"/>
<dbReference type="STRING" id="1385514.N782_02085"/>
<dbReference type="Proteomes" id="UP000030147">
    <property type="component" value="Unassembled WGS sequence"/>
</dbReference>
<feature type="transmembrane region" description="Helical" evidence="1">
    <location>
        <begin position="134"/>
        <end position="153"/>
    </location>
</feature>
<dbReference type="EMBL" id="AVBF01000093">
    <property type="protein sequence ID" value="KGP70980.1"/>
    <property type="molecule type" value="Genomic_DNA"/>
</dbReference>
<feature type="transmembrane region" description="Helical" evidence="1">
    <location>
        <begin position="12"/>
        <end position="31"/>
    </location>
</feature>
<keyword evidence="3" id="KW-1185">Reference proteome</keyword>
<proteinExistence type="predicted"/>
<organism evidence="2 3">
    <name type="scientific">Pontibacillus yanchengensis Y32</name>
    <dbReference type="NCBI Taxonomy" id="1385514"/>
    <lineage>
        <taxon>Bacteria</taxon>
        <taxon>Bacillati</taxon>
        <taxon>Bacillota</taxon>
        <taxon>Bacilli</taxon>
        <taxon>Bacillales</taxon>
        <taxon>Bacillaceae</taxon>
        <taxon>Pontibacillus</taxon>
    </lineage>
</organism>
<dbReference type="RefSeq" id="WP_036824255.1">
    <property type="nucleotide sequence ID" value="NZ_AVBF01000093.1"/>
</dbReference>
<dbReference type="eggNOG" id="COG1253">
    <property type="taxonomic scope" value="Bacteria"/>
</dbReference>
<name>A0A0A2TNS2_9BACI</name>
<keyword evidence="1" id="KW-0812">Transmembrane</keyword>
<keyword evidence="1" id="KW-1133">Transmembrane helix</keyword>
<feature type="transmembrane region" description="Helical" evidence="1">
    <location>
        <begin position="37"/>
        <end position="55"/>
    </location>
</feature>
<evidence type="ECO:0000313" key="3">
    <source>
        <dbReference type="Proteomes" id="UP000030147"/>
    </source>
</evidence>
<keyword evidence="1" id="KW-0472">Membrane</keyword>
<accession>A0A0A2TNS2</accession>
<evidence type="ECO:0008006" key="4">
    <source>
        <dbReference type="Google" id="ProtNLM"/>
    </source>
</evidence>
<evidence type="ECO:0000256" key="1">
    <source>
        <dbReference type="SAM" id="Phobius"/>
    </source>
</evidence>
<gene>
    <name evidence="2" type="ORF">N782_02085</name>
</gene>